<accession>A0ABS5ERZ1</accession>
<name>A0ABS5ERZ1_9PROT</name>
<comment type="caution">
    <text evidence="2">The sequence shown here is derived from an EMBL/GenBank/DDBJ whole genome shotgun (WGS) entry which is preliminary data.</text>
</comment>
<evidence type="ECO:0000313" key="3">
    <source>
        <dbReference type="Proteomes" id="UP001196870"/>
    </source>
</evidence>
<sequence>MSIRVLRTVLALLLVSGTALAEASNPAPVPSAAAPLPGEAPAIQHLRALLGPEIGLRYRSATVLDGAAGDVRLEDVRLRGPGFEMLVRTWTALGQREDGAREWQLDPVTWHGDDGLMLSVRQARLSGLAIRQPAAGQAMDLVGLIGAVRVDHLSLEGAAHGLGEVSIGRLTLEDYGLGRLSRVQLENLAGPWGSEGLGGFNLARAGMDGFDIAALALLQVTGTPAGPARMRGSFLAEAFAMDEAGRSVASAGSLRGESDFEIAADGRITSADRMVLQGLALDGVAAVQELLTELGYQALPGEIALESRFEQQGGRFALPGLAFTLPGFGQITFGFEGDGFDPQAAPEVAAAQMQLLSLMVRYRDDGLLPRLFAMLARQGRMTVPAFRAQIIAQLAALLEGPALRPLLTPAKLFLSGQVQELEVAARPPEPLGLAAFEDPGLDSVEAVLARLGLAATAR</sequence>
<proteinExistence type="predicted"/>
<keyword evidence="1" id="KW-0732">Signal</keyword>
<evidence type="ECO:0000256" key="1">
    <source>
        <dbReference type="SAM" id="SignalP"/>
    </source>
</evidence>
<keyword evidence="3" id="KW-1185">Reference proteome</keyword>
<protein>
    <recommendedName>
        <fullName evidence="4">Dicarboxylate transport domain-containing protein</fullName>
    </recommendedName>
</protein>
<gene>
    <name evidence="2" type="ORF">GXW71_01450</name>
</gene>
<dbReference type="RefSeq" id="WP_211850596.1">
    <property type="nucleotide sequence ID" value="NZ_JAAGBB010000001.1"/>
</dbReference>
<dbReference type="Proteomes" id="UP001196870">
    <property type="component" value="Unassembled WGS sequence"/>
</dbReference>
<dbReference type="EMBL" id="JAAGBB010000001">
    <property type="protein sequence ID" value="MBR0663008.1"/>
    <property type="molecule type" value="Genomic_DNA"/>
</dbReference>
<evidence type="ECO:0000313" key="2">
    <source>
        <dbReference type="EMBL" id="MBR0663008.1"/>
    </source>
</evidence>
<organism evidence="2 3">
    <name type="scientific">Plastoroseomonas hellenica</name>
    <dbReference type="NCBI Taxonomy" id="2687306"/>
    <lineage>
        <taxon>Bacteria</taxon>
        <taxon>Pseudomonadati</taxon>
        <taxon>Pseudomonadota</taxon>
        <taxon>Alphaproteobacteria</taxon>
        <taxon>Acetobacterales</taxon>
        <taxon>Acetobacteraceae</taxon>
        <taxon>Plastoroseomonas</taxon>
    </lineage>
</organism>
<feature type="chain" id="PRO_5045245943" description="Dicarboxylate transport domain-containing protein" evidence="1">
    <location>
        <begin position="22"/>
        <end position="458"/>
    </location>
</feature>
<feature type="signal peptide" evidence="1">
    <location>
        <begin position="1"/>
        <end position="21"/>
    </location>
</feature>
<evidence type="ECO:0008006" key="4">
    <source>
        <dbReference type="Google" id="ProtNLM"/>
    </source>
</evidence>
<reference evidence="3" key="1">
    <citation type="journal article" date="2021" name="Syst. Appl. Microbiol.">
        <title>Roseomonas hellenica sp. nov., isolated from roots of wild-growing Alkanna tinctoria.</title>
        <authorList>
            <person name="Rat A."/>
            <person name="Naranjo H.D."/>
            <person name="Lebbe L."/>
            <person name="Cnockaert M."/>
            <person name="Krigas N."/>
            <person name="Grigoriadou K."/>
            <person name="Maloupa E."/>
            <person name="Willems A."/>
        </authorList>
    </citation>
    <scope>NUCLEOTIDE SEQUENCE [LARGE SCALE GENOMIC DNA]</scope>
    <source>
        <strain evidence="3">LMG 31523</strain>
    </source>
</reference>